<evidence type="ECO:0000259" key="7">
    <source>
        <dbReference type="Pfam" id="PF01593"/>
    </source>
</evidence>
<dbReference type="GO" id="GO:0006783">
    <property type="term" value="P:heme biosynthetic process"/>
    <property type="evidence" value="ECO:0007669"/>
    <property type="project" value="UniProtKB-KW"/>
</dbReference>
<proteinExistence type="predicted"/>
<dbReference type="EMBL" id="CAFBOK010000011">
    <property type="protein sequence ID" value="CAB4971995.1"/>
    <property type="molecule type" value="Genomic_DNA"/>
</dbReference>
<dbReference type="SUPFAM" id="SSF51905">
    <property type="entry name" value="FAD/NAD(P)-binding domain"/>
    <property type="match status" value="1"/>
</dbReference>
<evidence type="ECO:0000256" key="1">
    <source>
        <dbReference type="ARBA" id="ARBA00001974"/>
    </source>
</evidence>
<dbReference type="PANTHER" id="PTHR42923">
    <property type="entry name" value="PROTOPORPHYRINOGEN OXIDASE"/>
    <property type="match status" value="1"/>
</dbReference>
<evidence type="ECO:0000256" key="5">
    <source>
        <dbReference type="ARBA" id="ARBA00023133"/>
    </source>
</evidence>
<dbReference type="SUPFAM" id="SSF54373">
    <property type="entry name" value="FAD-linked reductases, C-terminal domain"/>
    <property type="match status" value="1"/>
</dbReference>
<reference evidence="9" key="1">
    <citation type="submission" date="2020-05" db="EMBL/GenBank/DDBJ databases">
        <authorList>
            <person name="Chiriac C."/>
            <person name="Salcher M."/>
            <person name="Ghai R."/>
            <person name="Kavagutti S V."/>
        </authorList>
    </citation>
    <scope>NUCLEOTIDE SEQUENCE</scope>
</reference>
<evidence type="ECO:0000313" key="9">
    <source>
        <dbReference type="EMBL" id="CAB4623613.1"/>
    </source>
</evidence>
<protein>
    <submittedName>
        <fullName evidence="9">Unannotated protein</fullName>
    </submittedName>
</protein>
<evidence type="ECO:0000313" key="8">
    <source>
        <dbReference type="EMBL" id="CAB4370910.1"/>
    </source>
</evidence>
<organism evidence="9">
    <name type="scientific">freshwater metagenome</name>
    <dbReference type="NCBI Taxonomy" id="449393"/>
    <lineage>
        <taxon>unclassified sequences</taxon>
        <taxon>metagenomes</taxon>
        <taxon>ecological metagenomes</taxon>
    </lineage>
</organism>
<gene>
    <name evidence="9" type="ORF">UFOPK1906_00993</name>
    <name evidence="10" type="ORF">UFOPK3927_00170</name>
    <name evidence="8" type="ORF">UFOPK4201_00501</name>
</gene>
<sequence>MSDRRRVVVVGAGITGLTAAFTLATQRPDLDIVLLEASERVGGKILTTPFAGRPVDCGPDAFLARVPEAIELCRELGLETILTSPSQKSAFVWVNGGLHRLPAGLVLGVPTDLDALVASGIVSADGIARAAQDLTRTEWIDSANGADPNGVDDQSVGQLIRARLGDEVHEKLVSPLLSGVNAGDADHLSLAAGAAQIAVAARRSPSLITALRDQLASAKTDPELPVFRGIPVGTQTLTDLLLARLTKFDVSVHLSCPVSAITRDGSTWSLATSLGAIAADEIVLATPARPTARLLESLAPEQAAELANLDYASAAMVTLAVSKNSLGVPLDASGFLVAQTDPLPTLTACSWASAKWAHLDDPEVAILRISAGKHGDTHALELDDPSLVQALVLDLATTMGIDAPPVEWRVTRWIDALPQYRPGHPARVAAWREGVNAEAPGIHLAGAAYDGLGLPACIRQGRQAAAAIA</sequence>
<dbReference type="EMBL" id="CAEZVC010000055">
    <property type="protein sequence ID" value="CAB4623613.1"/>
    <property type="molecule type" value="Genomic_DNA"/>
</dbReference>
<accession>A0A6J6IFC7</accession>
<comment type="pathway">
    <text evidence="6">Porphyrin-containing compound metabolism.</text>
</comment>
<dbReference type="InterPro" id="IPR050464">
    <property type="entry name" value="Zeta_carotene_desat/Oxidored"/>
</dbReference>
<keyword evidence="5" id="KW-0350">Heme biosynthesis</keyword>
<dbReference type="InterPro" id="IPR004572">
    <property type="entry name" value="Protoporphyrinogen_oxidase"/>
</dbReference>
<name>A0A6J6IFC7_9ZZZZ</name>
<dbReference type="Gene3D" id="3.90.660.20">
    <property type="entry name" value="Protoporphyrinogen oxidase, mitochondrial, domain 2"/>
    <property type="match status" value="1"/>
</dbReference>
<dbReference type="GO" id="GO:0004729">
    <property type="term" value="F:oxygen-dependent protoporphyrinogen oxidase activity"/>
    <property type="evidence" value="ECO:0007669"/>
    <property type="project" value="InterPro"/>
</dbReference>
<evidence type="ECO:0000256" key="2">
    <source>
        <dbReference type="ARBA" id="ARBA00022630"/>
    </source>
</evidence>
<dbReference type="NCBIfam" id="TIGR00562">
    <property type="entry name" value="proto_IX_ox"/>
    <property type="match status" value="1"/>
</dbReference>
<evidence type="ECO:0000256" key="3">
    <source>
        <dbReference type="ARBA" id="ARBA00022827"/>
    </source>
</evidence>
<keyword evidence="2" id="KW-0285">Flavoprotein</keyword>
<dbReference type="PANTHER" id="PTHR42923:SF3">
    <property type="entry name" value="PROTOPORPHYRINOGEN OXIDASE"/>
    <property type="match status" value="1"/>
</dbReference>
<dbReference type="Pfam" id="PF01593">
    <property type="entry name" value="Amino_oxidase"/>
    <property type="match status" value="1"/>
</dbReference>
<keyword evidence="4" id="KW-0560">Oxidoreductase</keyword>
<dbReference type="Gene3D" id="1.10.3110.10">
    <property type="entry name" value="protoporphyrinogen ix oxidase, domain 3"/>
    <property type="match status" value="1"/>
</dbReference>
<evidence type="ECO:0000256" key="4">
    <source>
        <dbReference type="ARBA" id="ARBA00023002"/>
    </source>
</evidence>
<keyword evidence="3" id="KW-0274">FAD</keyword>
<dbReference type="InterPro" id="IPR002937">
    <property type="entry name" value="Amino_oxidase"/>
</dbReference>
<dbReference type="AlphaFoldDB" id="A0A6J6IFC7"/>
<feature type="domain" description="Amine oxidase" evidence="7">
    <location>
        <begin position="14"/>
        <end position="468"/>
    </location>
</feature>
<evidence type="ECO:0000313" key="10">
    <source>
        <dbReference type="EMBL" id="CAB4971995.1"/>
    </source>
</evidence>
<evidence type="ECO:0000256" key="6">
    <source>
        <dbReference type="ARBA" id="ARBA00023444"/>
    </source>
</evidence>
<dbReference type="Gene3D" id="3.50.50.60">
    <property type="entry name" value="FAD/NAD(P)-binding domain"/>
    <property type="match status" value="1"/>
</dbReference>
<dbReference type="InterPro" id="IPR036188">
    <property type="entry name" value="FAD/NAD-bd_sf"/>
</dbReference>
<dbReference type="EMBL" id="CAEUNJ010000015">
    <property type="protein sequence ID" value="CAB4370910.1"/>
    <property type="molecule type" value="Genomic_DNA"/>
</dbReference>
<comment type="cofactor">
    <cofactor evidence="1">
        <name>FAD</name>
        <dbReference type="ChEBI" id="CHEBI:57692"/>
    </cofactor>
</comment>